<sequence>MSTVKRSASKEITLYGAVSRPDSGNKAGRPIRVSTNLFLMQIKGQALVNVQLISVEITPIEDHEKTKRPQRGPGRDSLPAGLVRDVFVHALRVAARDQIHGITQEFADWIVFDGRALAYTVVPIPAPTIEWEVDMPPMADLPAIPGTAGAVAPPTAGRGRGDRRFKVKLTNTGRDVNFQYILNACQGDKQALMLQTANPSETIMDSLQAIDIAAARKFFDVTRPIFISQGAEILPGFFQSARPCAAGLVINLDPAYSPFVAS</sequence>
<dbReference type="SMART" id="SM01163">
    <property type="entry name" value="DUF1785"/>
    <property type="match status" value="1"/>
</dbReference>
<dbReference type="EMBL" id="CCFA01001134">
    <property type="protein sequence ID" value="CDW96997.1"/>
    <property type="molecule type" value="Genomic_DNA"/>
</dbReference>
<dbReference type="STRING" id="49012.A0A0F7S2A0"/>
<dbReference type="Pfam" id="PF08699">
    <property type="entry name" value="ArgoL1"/>
    <property type="match status" value="1"/>
</dbReference>
<accession>A0A0F7S2A0</accession>
<feature type="domain" description="Argonaute linker 1" evidence="1">
    <location>
        <begin position="212"/>
        <end position="262"/>
    </location>
</feature>
<dbReference type="InterPro" id="IPR032474">
    <property type="entry name" value="Argonaute_N"/>
</dbReference>
<dbReference type="Proteomes" id="UP000242770">
    <property type="component" value="Unassembled WGS sequence"/>
</dbReference>
<gene>
    <name evidence="2" type="primary">SSCI21790.1</name>
</gene>
<name>A0A0F7S2A0_9BASI</name>
<protein>
    <recommendedName>
        <fullName evidence="1">Argonaute linker 1 domain-containing protein</fullName>
    </recommendedName>
</protein>
<organism evidence="2 3">
    <name type="scientific">Sporisorium scitamineum</name>
    <dbReference type="NCBI Taxonomy" id="49012"/>
    <lineage>
        <taxon>Eukaryota</taxon>
        <taxon>Fungi</taxon>
        <taxon>Dikarya</taxon>
        <taxon>Basidiomycota</taxon>
        <taxon>Ustilaginomycotina</taxon>
        <taxon>Ustilaginomycetes</taxon>
        <taxon>Ustilaginales</taxon>
        <taxon>Ustilaginaceae</taxon>
        <taxon>Sporisorium</taxon>
    </lineage>
</organism>
<keyword evidence="3" id="KW-1185">Reference proteome</keyword>
<dbReference type="InterPro" id="IPR014811">
    <property type="entry name" value="ArgoL1"/>
</dbReference>
<proteinExistence type="predicted"/>
<evidence type="ECO:0000259" key="1">
    <source>
        <dbReference type="SMART" id="SM01163"/>
    </source>
</evidence>
<dbReference type="PANTHER" id="PTHR22891">
    <property type="entry name" value="EUKARYOTIC TRANSLATION INITIATION FACTOR 2C"/>
    <property type="match status" value="1"/>
</dbReference>
<evidence type="ECO:0000313" key="2">
    <source>
        <dbReference type="EMBL" id="CDW96997.1"/>
    </source>
</evidence>
<dbReference type="Pfam" id="PF16486">
    <property type="entry name" value="ArgoN"/>
    <property type="match status" value="1"/>
</dbReference>
<dbReference type="AlphaFoldDB" id="A0A0F7S2A0"/>
<feature type="non-terminal residue" evidence="2">
    <location>
        <position position="262"/>
    </location>
</feature>
<reference evidence="3" key="1">
    <citation type="submission" date="2014-06" db="EMBL/GenBank/DDBJ databases">
        <authorList>
            <person name="Berkman P.J."/>
        </authorList>
    </citation>
    <scope>NUCLEOTIDE SEQUENCE [LARGE SCALE GENOMIC DNA]</scope>
</reference>
<evidence type="ECO:0000313" key="3">
    <source>
        <dbReference type="Proteomes" id="UP000242770"/>
    </source>
</evidence>